<keyword evidence="1" id="KW-1133">Transmembrane helix</keyword>
<dbReference type="EMBL" id="LS483250">
    <property type="protein sequence ID" value="SQD80480.1"/>
    <property type="molecule type" value="Genomic_DNA"/>
</dbReference>
<evidence type="ECO:0000256" key="1">
    <source>
        <dbReference type="SAM" id="Phobius"/>
    </source>
</evidence>
<accession>A0A330LUD0</accession>
<keyword evidence="3" id="KW-1185">Reference proteome</keyword>
<name>A0A330LUD0_9GAMM</name>
<sequence length="48" mass="5476">MIGYSVFLYLFHDIARVGLRIALLYVKVEVNTLFCFKLLIVIVLSVTA</sequence>
<evidence type="ECO:0000313" key="3">
    <source>
        <dbReference type="Proteomes" id="UP000250163"/>
    </source>
</evidence>
<reference evidence="3" key="1">
    <citation type="submission" date="2018-05" db="EMBL/GenBank/DDBJ databases">
        <authorList>
            <person name="Cea G.-C."/>
            <person name="William W."/>
        </authorList>
    </citation>
    <scope>NUCLEOTIDE SEQUENCE [LARGE SCALE GENOMIC DNA]</scope>
    <source>
        <strain evidence="3">DB21MT 5</strain>
    </source>
</reference>
<keyword evidence="1" id="KW-0812">Transmembrane</keyword>
<dbReference type="AlphaFoldDB" id="A0A330LUD0"/>
<dbReference type="KEGG" id="mya:MORIYA_4028"/>
<feature type="transmembrane region" description="Helical" evidence="1">
    <location>
        <begin position="21"/>
        <end position="46"/>
    </location>
</feature>
<protein>
    <submittedName>
        <fullName evidence="2">Uncharacterized protein</fullName>
    </submittedName>
</protein>
<gene>
    <name evidence="2" type="ORF">MORIYA_4028</name>
</gene>
<dbReference type="Proteomes" id="UP000250163">
    <property type="component" value="Chromosome MORIYA"/>
</dbReference>
<keyword evidence="1" id="KW-0472">Membrane</keyword>
<evidence type="ECO:0000313" key="2">
    <source>
        <dbReference type="EMBL" id="SQD80480.1"/>
    </source>
</evidence>
<organism evidence="2 3">
    <name type="scientific">Moritella yayanosii</name>
    <dbReference type="NCBI Taxonomy" id="69539"/>
    <lineage>
        <taxon>Bacteria</taxon>
        <taxon>Pseudomonadati</taxon>
        <taxon>Pseudomonadota</taxon>
        <taxon>Gammaproteobacteria</taxon>
        <taxon>Alteromonadales</taxon>
        <taxon>Moritellaceae</taxon>
        <taxon>Moritella</taxon>
    </lineage>
</organism>
<proteinExistence type="predicted"/>